<keyword evidence="2" id="KW-1185">Reference proteome</keyword>
<reference evidence="1" key="1">
    <citation type="submission" date="2021-08" db="EMBL/GenBank/DDBJ databases">
        <authorList>
            <person name="Misof B."/>
            <person name="Oliver O."/>
            <person name="Podsiadlowski L."/>
            <person name="Donath A."/>
            <person name="Peters R."/>
            <person name="Mayer C."/>
            <person name="Rust J."/>
            <person name="Gunkel S."/>
            <person name="Lesny P."/>
            <person name="Martin S."/>
            <person name="Oeyen J.P."/>
            <person name="Petersen M."/>
            <person name="Panagiotis P."/>
            <person name="Wilbrandt J."/>
            <person name="Tanja T."/>
        </authorList>
    </citation>
    <scope>NUCLEOTIDE SEQUENCE</scope>
    <source>
        <strain evidence="1">GBR_01_08_01A</strain>
        <tissue evidence="1">Thorax + abdomen</tissue>
    </source>
</reference>
<name>A0AAD9VL61_9HYME</name>
<dbReference type="EMBL" id="JAIFRP010000223">
    <property type="protein sequence ID" value="KAK2578598.1"/>
    <property type="molecule type" value="Genomic_DNA"/>
</dbReference>
<gene>
    <name evidence="1" type="ORF">KPH14_000786</name>
</gene>
<dbReference type="AlphaFoldDB" id="A0AAD9VL61"/>
<comment type="caution">
    <text evidence="1">The sequence shown here is derived from an EMBL/GenBank/DDBJ whole genome shotgun (WGS) entry which is preliminary data.</text>
</comment>
<accession>A0AAD9VL61</accession>
<reference evidence="1" key="2">
    <citation type="journal article" date="2023" name="Commun. Biol.">
        <title>Intrasexual cuticular hydrocarbon dimorphism in a wasp sheds light on hydrocarbon biosynthesis genes in Hymenoptera.</title>
        <authorList>
            <person name="Moris V.C."/>
            <person name="Podsiadlowski L."/>
            <person name="Martin S."/>
            <person name="Oeyen J.P."/>
            <person name="Donath A."/>
            <person name="Petersen M."/>
            <person name="Wilbrandt J."/>
            <person name="Misof B."/>
            <person name="Liedtke D."/>
            <person name="Thamm M."/>
            <person name="Scheiner R."/>
            <person name="Schmitt T."/>
            <person name="Niehuis O."/>
        </authorList>
    </citation>
    <scope>NUCLEOTIDE SEQUENCE</scope>
    <source>
        <strain evidence="1">GBR_01_08_01A</strain>
    </source>
</reference>
<protein>
    <submittedName>
        <fullName evidence="1">Uncharacterized protein</fullName>
    </submittedName>
</protein>
<organism evidence="1 2">
    <name type="scientific">Odynerus spinipes</name>
    <dbReference type="NCBI Taxonomy" id="1348599"/>
    <lineage>
        <taxon>Eukaryota</taxon>
        <taxon>Metazoa</taxon>
        <taxon>Ecdysozoa</taxon>
        <taxon>Arthropoda</taxon>
        <taxon>Hexapoda</taxon>
        <taxon>Insecta</taxon>
        <taxon>Pterygota</taxon>
        <taxon>Neoptera</taxon>
        <taxon>Endopterygota</taxon>
        <taxon>Hymenoptera</taxon>
        <taxon>Apocrita</taxon>
        <taxon>Aculeata</taxon>
        <taxon>Vespoidea</taxon>
        <taxon>Vespidae</taxon>
        <taxon>Eumeninae</taxon>
        <taxon>Odynerus</taxon>
    </lineage>
</organism>
<proteinExistence type="predicted"/>
<sequence>MTPLLSSLRREKAKIKTSYETGKGRNEIYLSKWFAFYSFKFLLENDRVRNSINTLEASEDFTQQQQTQDSGTQEIANTPNNIFYLHMICVIFP</sequence>
<evidence type="ECO:0000313" key="1">
    <source>
        <dbReference type="EMBL" id="KAK2578598.1"/>
    </source>
</evidence>
<dbReference type="Proteomes" id="UP001258017">
    <property type="component" value="Unassembled WGS sequence"/>
</dbReference>
<evidence type="ECO:0000313" key="2">
    <source>
        <dbReference type="Proteomes" id="UP001258017"/>
    </source>
</evidence>